<evidence type="ECO:0000256" key="1">
    <source>
        <dbReference type="SAM" id="MobiDB-lite"/>
    </source>
</evidence>
<evidence type="ECO:0000256" key="2">
    <source>
        <dbReference type="SAM" id="Phobius"/>
    </source>
</evidence>
<evidence type="ECO:0000313" key="3">
    <source>
        <dbReference type="EMBL" id="KAK3056588.1"/>
    </source>
</evidence>
<feature type="compositionally biased region" description="Low complexity" evidence="1">
    <location>
        <begin position="233"/>
        <end position="256"/>
    </location>
</feature>
<dbReference type="Proteomes" id="UP001271007">
    <property type="component" value="Unassembled WGS sequence"/>
</dbReference>
<feature type="compositionally biased region" description="Basic and acidic residues" evidence="1">
    <location>
        <begin position="210"/>
        <end position="222"/>
    </location>
</feature>
<organism evidence="3 4">
    <name type="scientific">Extremus antarcticus</name>
    <dbReference type="NCBI Taxonomy" id="702011"/>
    <lineage>
        <taxon>Eukaryota</taxon>
        <taxon>Fungi</taxon>
        <taxon>Dikarya</taxon>
        <taxon>Ascomycota</taxon>
        <taxon>Pezizomycotina</taxon>
        <taxon>Dothideomycetes</taxon>
        <taxon>Dothideomycetidae</taxon>
        <taxon>Mycosphaerellales</taxon>
        <taxon>Extremaceae</taxon>
        <taxon>Extremus</taxon>
    </lineage>
</organism>
<dbReference type="EMBL" id="JAWDJX010000005">
    <property type="protein sequence ID" value="KAK3056588.1"/>
    <property type="molecule type" value="Genomic_DNA"/>
</dbReference>
<name>A0AAJ0LV07_9PEZI</name>
<sequence>MALIKGGFQRLLQTFLYIVIFLCAGIILGVYSYFLSVQADRNDPIAQWQKAVEGISGAAVLYLIFAIVLTCCLGGIAFFAFLALVLDVLFAAGFIAIAVLTRDGAHSCKGNVNTPIGSGPANADNGFGANGIGGGQGQNVTYAVHLGLACRLNTAAFAVSIIGALLFLVTAAMQVLLVRHHRKEKRFGPSPSNNYTSGTGKKPGLFSRKNKTDTTHMKDAEAGHATSPVVADGYTNGTNGYTNGTHTNGTHTTTTNTHTGYYTQPTGTAASNPYGYNNTSNTATNY</sequence>
<protein>
    <recommendedName>
        <fullName evidence="5">MARVEL domain-containing protein</fullName>
    </recommendedName>
</protein>
<gene>
    <name evidence="3" type="ORF">LTR09_002381</name>
</gene>
<keyword evidence="4" id="KW-1185">Reference proteome</keyword>
<feature type="transmembrane region" description="Helical" evidence="2">
    <location>
        <begin position="54"/>
        <end position="73"/>
    </location>
</feature>
<feature type="transmembrane region" description="Helical" evidence="2">
    <location>
        <begin position="78"/>
        <end position="100"/>
    </location>
</feature>
<feature type="compositionally biased region" description="Polar residues" evidence="1">
    <location>
        <begin position="190"/>
        <end position="199"/>
    </location>
</feature>
<feature type="transmembrane region" description="Helical" evidence="2">
    <location>
        <begin position="12"/>
        <end position="34"/>
    </location>
</feature>
<dbReference type="AlphaFoldDB" id="A0AAJ0LV07"/>
<accession>A0AAJ0LV07</accession>
<feature type="transmembrane region" description="Helical" evidence="2">
    <location>
        <begin position="155"/>
        <end position="178"/>
    </location>
</feature>
<proteinExistence type="predicted"/>
<keyword evidence="2" id="KW-1133">Transmembrane helix</keyword>
<keyword evidence="2" id="KW-0812">Transmembrane</keyword>
<evidence type="ECO:0008006" key="5">
    <source>
        <dbReference type="Google" id="ProtNLM"/>
    </source>
</evidence>
<reference evidence="3" key="1">
    <citation type="submission" date="2023-04" db="EMBL/GenBank/DDBJ databases">
        <title>Black Yeasts Isolated from many extreme environments.</title>
        <authorList>
            <person name="Coleine C."/>
            <person name="Stajich J.E."/>
            <person name="Selbmann L."/>
        </authorList>
    </citation>
    <scope>NUCLEOTIDE SEQUENCE</scope>
    <source>
        <strain evidence="3">CCFEE 5312</strain>
    </source>
</reference>
<comment type="caution">
    <text evidence="3">The sequence shown here is derived from an EMBL/GenBank/DDBJ whole genome shotgun (WGS) entry which is preliminary data.</text>
</comment>
<keyword evidence="2" id="KW-0472">Membrane</keyword>
<evidence type="ECO:0000313" key="4">
    <source>
        <dbReference type="Proteomes" id="UP001271007"/>
    </source>
</evidence>
<feature type="region of interest" description="Disordered" evidence="1">
    <location>
        <begin position="185"/>
        <end position="256"/>
    </location>
</feature>